<comment type="similarity">
    <text evidence="2">Belongs to the short-chain dehydrogenases/reductases (SDR) family.</text>
</comment>
<evidence type="ECO:0000256" key="1">
    <source>
        <dbReference type="ARBA" id="ARBA00023002"/>
    </source>
</evidence>
<dbReference type="PRINTS" id="PR00080">
    <property type="entry name" value="SDRFAMILY"/>
</dbReference>
<dbReference type="FunCoup" id="A7SQ85">
    <property type="interactions" value="7"/>
</dbReference>
<dbReference type="InterPro" id="IPR036291">
    <property type="entry name" value="NAD(P)-bd_dom_sf"/>
</dbReference>
<dbReference type="Proteomes" id="UP000001593">
    <property type="component" value="Unassembled WGS sequence"/>
</dbReference>
<dbReference type="GO" id="GO:0008202">
    <property type="term" value="P:steroid metabolic process"/>
    <property type="evidence" value="ECO:0000318"/>
    <property type="project" value="GO_Central"/>
</dbReference>
<dbReference type="eggNOG" id="KOG1610">
    <property type="taxonomic scope" value="Eukaryota"/>
</dbReference>
<keyword evidence="1" id="KW-0560">Oxidoreductase</keyword>
<evidence type="ECO:0000256" key="2">
    <source>
        <dbReference type="RuleBase" id="RU000363"/>
    </source>
</evidence>
<organism evidence="3 4">
    <name type="scientific">Nematostella vectensis</name>
    <name type="common">Starlet sea anemone</name>
    <dbReference type="NCBI Taxonomy" id="45351"/>
    <lineage>
        <taxon>Eukaryota</taxon>
        <taxon>Metazoa</taxon>
        <taxon>Cnidaria</taxon>
        <taxon>Anthozoa</taxon>
        <taxon>Hexacorallia</taxon>
        <taxon>Actiniaria</taxon>
        <taxon>Edwardsiidae</taxon>
        <taxon>Nematostella</taxon>
    </lineage>
</organism>
<dbReference type="PhylomeDB" id="A7SQ85"/>
<name>A7SQ85_NEMVE</name>
<dbReference type="Gene3D" id="3.40.50.720">
    <property type="entry name" value="NAD(P)-binding Rossmann-like Domain"/>
    <property type="match status" value="1"/>
</dbReference>
<dbReference type="HOGENOM" id="CLU_010194_2_0_1"/>
<reference evidence="3 4" key="1">
    <citation type="journal article" date="2007" name="Science">
        <title>Sea anemone genome reveals ancestral eumetazoan gene repertoire and genomic organization.</title>
        <authorList>
            <person name="Putnam N.H."/>
            <person name="Srivastava M."/>
            <person name="Hellsten U."/>
            <person name="Dirks B."/>
            <person name="Chapman J."/>
            <person name="Salamov A."/>
            <person name="Terry A."/>
            <person name="Shapiro H."/>
            <person name="Lindquist E."/>
            <person name="Kapitonov V.V."/>
            <person name="Jurka J."/>
            <person name="Genikhovich G."/>
            <person name="Grigoriev I.V."/>
            <person name="Lucas S.M."/>
            <person name="Steele R.E."/>
            <person name="Finnerty J.R."/>
            <person name="Technau U."/>
            <person name="Martindale M.Q."/>
            <person name="Rokhsar D.S."/>
        </authorList>
    </citation>
    <scope>NUCLEOTIDE SEQUENCE [LARGE SCALE GENOMIC DNA]</scope>
    <source>
        <strain evidence="4">CH2 X CH6</strain>
    </source>
</reference>
<dbReference type="SUPFAM" id="SSF51735">
    <property type="entry name" value="NAD(P)-binding Rossmann-fold domains"/>
    <property type="match status" value="1"/>
</dbReference>
<dbReference type="Pfam" id="PF00106">
    <property type="entry name" value="adh_short"/>
    <property type="match status" value="1"/>
</dbReference>
<feature type="non-terminal residue" evidence="3">
    <location>
        <position position="1"/>
    </location>
</feature>
<dbReference type="OMA" id="TIRTMIR"/>
<dbReference type="EMBL" id="DS469742">
    <property type="protein sequence ID" value="EDO34121.1"/>
    <property type="molecule type" value="Genomic_DNA"/>
</dbReference>
<dbReference type="AlphaFoldDB" id="A7SQ85"/>
<keyword evidence="4" id="KW-1185">Reference proteome</keyword>
<accession>A7SQ85</accession>
<proteinExistence type="inferred from homology"/>
<dbReference type="PANTHER" id="PTHR43313:SF50">
    <property type="entry name" value="GH26015P"/>
    <property type="match status" value="1"/>
</dbReference>
<dbReference type="InParanoid" id="A7SQ85"/>
<evidence type="ECO:0000313" key="4">
    <source>
        <dbReference type="Proteomes" id="UP000001593"/>
    </source>
</evidence>
<dbReference type="InterPro" id="IPR002347">
    <property type="entry name" value="SDR_fam"/>
</dbReference>
<protein>
    <submittedName>
        <fullName evidence="3">Uncharacterized protein</fullName>
    </submittedName>
</protein>
<dbReference type="InterPro" id="IPR020904">
    <property type="entry name" value="Sc_DH/Rdtase_CS"/>
</dbReference>
<gene>
    <name evidence="3" type="ORF">NEMVEDRAFT_v1g127195</name>
</gene>
<dbReference type="PROSITE" id="PS00061">
    <property type="entry name" value="ADH_SHORT"/>
    <property type="match status" value="1"/>
</dbReference>
<sequence>INNLPSRYILVTGCDTGFGKMNAVRLQKLGFYVFATCLTEEGMAEMTGISSERIIPFRLDVTDSFQIRQVYTRISELLPEDTGLWGLVNNAGILQVGPLDWQSLDSIKQTADVNLWGLIDVTKTFLPLLKKAKGRVVNMGSSCGKITLPYMVPYCISKYGVRAFSDGLRREMHAFGVEVVHIEAGAHKTKLLSGSTLSQQWRELWNGLNPQQQAEYGEDNLTLGAEEMLRFDTFASPETSAVTNTIVQALTSRTPKTNYLVGMDAKVFPLANLLPTRFVDWTIRTMIRPLTPAVQS</sequence>
<dbReference type="PRINTS" id="PR00081">
    <property type="entry name" value="GDHRDH"/>
</dbReference>
<dbReference type="PANTHER" id="PTHR43313">
    <property type="entry name" value="SHORT-CHAIN DEHYDROGENASE/REDUCTASE FAMILY 9C"/>
    <property type="match status" value="1"/>
</dbReference>
<dbReference type="GO" id="GO:0016491">
    <property type="term" value="F:oxidoreductase activity"/>
    <property type="evidence" value="ECO:0000318"/>
    <property type="project" value="GO_Central"/>
</dbReference>
<evidence type="ECO:0000313" key="3">
    <source>
        <dbReference type="EMBL" id="EDO34121.1"/>
    </source>
</evidence>